<name>A0A6P2LXM5_9BURK</name>
<proteinExistence type="predicted"/>
<evidence type="ECO:0000313" key="2">
    <source>
        <dbReference type="Proteomes" id="UP000494125"/>
    </source>
</evidence>
<sequence>MLLCKSDGKSGSAPACAHNSLCKYKSLRVLFMENSQFIGIAPKSGSHNSKSPQSSLFNIKIIHPN</sequence>
<keyword evidence="2" id="KW-1185">Reference proteome</keyword>
<reference evidence="1 2" key="1">
    <citation type="submission" date="2019-09" db="EMBL/GenBank/DDBJ databases">
        <authorList>
            <person name="Depoorter E."/>
        </authorList>
    </citation>
    <scope>NUCLEOTIDE SEQUENCE [LARGE SCALE GENOMIC DNA]</scope>
    <source>
        <strain evidence="1">LMG 24065</strain>
    </source>
</reference>
<protein>
    <submittedName>
        <fullName evidence="1">Uncharacterized protein</fullName>
    </submittedName>
</protein>
<gene>
    <name evidence="1" type="ORF">BDI24065_03585</name>
</gene>
<dbReference type="AlphaFoldDB" id="A0A6P2LXM5"/>
<dbReference type="EMBL" id="CABVPN010000016">
    <property type="protein sequence ID" value="VWB75462.1"/>
    <property type="molecule type" value="Genomic_DNA"/>
</dbReference>
<evidence type="ECO:0000313" key="1">
    <source>
        <dbReference type="EMBL" id="VWB75462.1"/>
    </source>
</evidence>
<dbReference type="Proteomes" id="UP000494125">
    <property type="component" value="Unassembled WGS sequence"/>
</dbReference>
<organism evidence="1 2">
    <name type="scientific">Burkholderia diffusa</name>
    <dbReference type="NCBI Taxonomy" id="488732"/>
    <lineage>
        <taxon>Bacteria</taxon>
        <taxon>Pseudomonadati</taxon>
        <taxon>Pseudomonadota</taxon>
        <taxon>Betaproteobacteria</taxon>
        <taxon>Burkholderiales</taxon>
        <taxon>Burkholderiaceae</taxon>
        <taxon>Burkholderia</taxon>
        <taxon>Burkholderia cepacia complex</taxon>
    </lineage>
</organism>
<accession>A0A6P2LXM5</accession>